<dbReference type="RefSeq" id="WP_015358722.1">
    <property type="nucleotide sequence ID" value="NZ_CP014672.1"/>
</dbReference>
<dbReference type="OrthoDB" id="9783105at2"/>
<dbReference type="SUPFAM" id="SSF55347">
    <property type="entry name" value="Glyceraldehyde-3-phosphate dehydrogenase-like, C-terminal domain"/>
    <property type="match status" value="1"/>
</dbReference>
<dbReference type="InterPro" id="IPR030827">
    <property type="entry name" value="Myo_inos_IolG"/>
</dbReference>
<accession>A0A1B1YCE9</accession>
<evidence type="ECO:0000259" key="4">
    <source>
        <dbReference type="Pfam" id="PF22725"/>
    </source>
</evidence>
<dbReference type="NCBIfam" id="TIGR04380">
    <property type="entry name" value="myo_inos_iolG"/>
    <property type="match status" value="1"/>
</dbReference>
<keyword evidence="2" id="KW-0560">Oxidoreductase</keyword>
<dbReference type="InterPro" id="IPR055170">
    <property type="entry name" value="GFO_IDH_MocA-like_dom"/>
</dbReference>
<evidence type="ECO:0000313" key="5">
    <source>
        <dbReference type="EMBL" id="ANW98427.1"/>
    </source>
</evidence>
<protein>
    <submittedName>
        <fullName evidence="5">Inositol 2-dehydrogenase</fullName>
    </submittedName>
</protein>
<dbReference type="Pfam" id="PF01408">
    <property type="entry name" value="GFO_IDH_MocA"/>
    <property type="match status" value="1"/>
</dbReference>
<evidence type="ECO:0000259" key="3">
    <source>
        <dbReference type="Pfam" id="PF01408"/>
    </source>
</evidence>
<dbReference type="PANTHER" id="PTHR42840:SF3">
    <property type="entry name" value="BINDING ROSSMANN FOLD OXIDOREDUCTASE, PUTATIVE (AFU_ORTHOLOGUE AFUA_2G10240)-RELATED"/>
    <property type="match status" value="1"/>
</dbReference>
<dbReference type="InterPro" id="IPR000683">
    <property type="entry name" value="Gfo/Idh/MocA-like_OxRdtase_N"/>
</dbReference>
<gene>
    <name evidence="5" type="ORF">CSTERTH_04900</name>
</gene>
<evidence type="ECO:0000256" key="2">
    <source>
        <dbReference type="ARBA" id="ARBA00023002"/>
    </source>
</evidence>
<dbReference type="Gene3D" id="3.40.50.720">
    <property type="entry name" value="NAD(P)-binding Rossmann-like Domain"/>
    <property type="match status" value="1"/>
</dbReference>
<evidence type="ECO:0000313" key="6">
    <source>
        <dbReference type="Proteomes" id="UP000092971"/>
    </source>
</evidence>
<organism evidence="5 6">
    <name type="scientific">Thermoclostridium stercorarium subsp. thermolacticum DSM 2910</name>
    <dbReference type="NCBI Taxonomy" id="1121336"/>
    <lineage>
        <taxon>Bacteria</taxon>
        <taxon>Bacillati</taxon>
        <taxon>Bacillota</taxon>
        <taxon>Clostridia</taxon>
        <taxon>Eubacteriales</taxon>
        <taxon>Oscillospiraceae</taxon>
        <taxon>Thermoclostridium</taxon>
    </lineage>
</organism>
<dbReference type="AlphaFoldDB" id="A0A1B1YCE9"/>
<dbReference type="Pfam" id="PF22725">
    <property type="entry name" value="GFO_IDH_MocA_C3"/>
    <property type="match status" value="1"/>
</dbReference>
<dbReference type="GO" id="GO:0000166">
    <property type="term" value="F:nucleotide binding"/>
    <property type="evidence" value="ECO:0007669"/>
    <property type="project" value="InterPro"/>
</dbReference>
<reference evidence="5 6" key="1">
    <citation type="submission" date="2016-02" db="EMBL/GenBank/DDBJ databases">
        <title>Comparison of Clostridium stercorarium subspecies using comparative genomics and transcriptomics.</title>
        <authorList>
            <person name="Schellenberg J."/>
            <person name="Thallinger G."/>
            <person name="Levin D.B."/>
            <person name="Zhang X."/>
            <person name="Alvare G."/>
            <person name="Fristensky B."/>
            <person name="Sparling R."/>
        </authorList>
    </citation>
    <scope>NUCLEOTIDE SEQUENCE [LARGE SCALE GENOMIC DNA]</scope>
    <source>
        <strain evidence="5 6">DSM 2910</strain>
    </source>
</reference>
<dbReference type="PANTHER" id="PTHR42840">
    <property type="entry name" value="NAD(P)-BINDING ROSSMANN-FOLD SUPERFAMILY PROTEIN-RELATED"/>
    <property type="match status" value="1"/>
</dbReference>
<dbReference type="FunFam" id="3.30.360.10:FF:000023">
    <property type="entry name" value="Inositol 2-dehydrogenase"/>
    <property type="match status" value="1"/>
</dbReference>
<dbReference type="EMBL" id="CP014672">
    <property type="protein sequence ID" value="ANW98427.1"/>
    <property type="molecule type" value="Genomic_DNA"/>
</dbReference>
<feature type="domain" description="Gfo/Idh/MocA-like oxidoreductase N-terminal" evidence="3">
    <location>
        <begin position="7"/>
        <end position="126"/>
    </location>
</feature>
<dbReference type="SUPFAM" id="SSF51735">
    <property type="entry name" value="NAD(P)-binding Rossmann-fold domains"/>
    <property type="match status" value="1"/>
</dbReference>
<dbReference type="GO" id="GO:0016491">
    <property type="term" value="F:oxidoreductase activity"/>
    <property type="evidence" value="ECO:0007669"/>
    <property type="project" value="UniProtKB-KW"/>
</dbReference>
<dbReference type="Proteomes" id="UP000092971">
    <property type="component" value="Chromosome"/>
</dbReference>
<evidence type="ECO:0000256" key="1">
    <source>
        <dbReference type="ARBA" id="ARBA00010928"/>
    </source>
</evidence>
<comment type="similarity">
    <text evidence="1">Belongs to the Gfo/Idh/MocA family.</text>
</comment>
<proteinExistence type="inferred from homology"/>
<sequence>MSEKVLNLGIIGAGRIGRLHAENIVSCYRNVRLKSVSDLYYENLQDWAKSLGIENLTGNYEDILNDPEIDAVLVCSPTDTHARISIEAARAGKHIFCEKPVDMDPNRIKEVLRQVEQAGVIFQVGFNRRFDKNFRRAYEMIREGKVGDIHVIRITSRDPAPPTPEYIRASGGIFMDMTIHDFDMMRYLSGSEVAEVYATGAAMIDKNIAELGDIDTAAVVLKFKNNAIGIIDNSRKAVYGYDQRIEVFGSKGCVTVSNETDSLAVLSNEEGVWSEKPKYFFLERYKESFIIEIGEFIDSILKGKKPPVGGVDGLNSVLIAMAAKKSYLTRQPVKVEL</sequence>
<dbReference type="Gene3D" id="3.30.360.10">
    <property type="entry name" value="Dihydrodipicolinate Reductase, domain 2"/>
    <property type="match status" value="1"/>
</dbReference>
<name>A0A1B1YCE9_THEST</name>
<feature type="domain" description="GFO/IDH/MocA-like oxidoreductase" evidence="4">
    <location>
        <begin position="134"/>
        <end position="254"/>
    </location>
</feature>
<dbReference type="InterPro" id="IPR036291">
    <property type="entry name" value="NAD(P)-bd_dom_sf"/>
</dbReference>